<dbReference type="RefSeq" id="WP_202952462.1">
    <property type="nucleotide sequence ID" value="NZ_JAPCID010000050.1"/>
</dbReference>
<organism evidence="1 2">
    <name type="scientific">Solirubrobacter deserti</name>
    <dbReference type="NCBI Taxonomy" id="2282478"/>
    <lineage>
        <taxon>Bacteria</taxon>
        <taxon>Bacillati</taxon>
        <taxon>Actinomycetota</taxon>
        <taxon>Thermoleophilia</taxon>
        <taxon>Solirubrobacterales</taxon>
        <taxon>Solirubrobacteraceae</taxon>
        <taxon>Solirubrobacter</taxon>
    </lineage>
</organism>
<dbReference type="Proteomes" id="UP001147700">
    <property type="component" value="Unassembled WGS sequence"/>
</dbReference>
<proteinExistence type="predicted"/>
<keyword evidence="2" id="KW-1185">Reference proteome</keyword>
<accession>A0ABT4RRR4</accession>
<sequence length="79" mass="8776">MEPAVHRISILQEQPPTLWAQLETVLAEGGSPPITMTRSASTITFVCDTGDFMLRARVADALMTVCDHGEWRRCFAPED</sequence>
<reference evidence="1" key="1">
    <citation type="submission" date="2022-10" db="EMBL/GenBank/DDBJ databases">
        <title>The WGS of Solirubrobacter sp. CPCC 204708.</title>
        <authorList>
            <person name="Jiang Z."/>
        </authorList>
    </citation>
    <scope>NUCLEOTIDE SEQUENCE</scope>
    <source>
        <strain evidence="1">CPCC 204708</strain>
    </source>
</reference>
<evidence type="ECO:0000313" key="2">
    <source>
        <dbReference type="Proteomes" id="UP001147700"/>
    </source>
</evidence>
<evidence type="ECO:0000313" key="1">
    <source>
        <dbReference type="EMBL" id="MDA0141088.1"/>
    </source>
</evidence>
<gene>
    <name evidence="1" type="ORF">OJ962_26560</name>
</gene>
<name>A0ABT4RRR4_9ACTN</name>
<protein>
    <submittedName>
        <fullName evidence="1">Uncharacterized protein</fullName>
    </submittedName>
</protein>
<comment type="caution">
    <text evidence="1">The sequence shown here is derived from an EMBL/GenBank/DDBJ whole genome shotgun (WGS) entry which is preliminary data.</text>
</comment>
<dbReference type="EMBL" id="JAPCID010000050">
    <property type="protein sequence ID" value="MDA0141088.1"/>
    <property type="molecule type" value="Genomic_DNA"/>
</dbReference>